<dbReference type="InterPro" id="IPR011110">
    <property type="entry name" value="Reg_prop"/>
</dbReference>
<dbReference type="InterPro" id="IPR013783">
    <property type="entry name" value="Ig-like_fold"/>
</dbReference>
<feature type="chain" id="PRO_5026919268" description="Histidine kinase domain-containing protein" evidence="4">
    <location>
        <begin position="26"/>
        <end position="1014"/>
    </location>
</feature>
<dbReference type="PANTHER" id="PTHR24421">
    <property type="entry name" value="NITRATE/NITRITE SENSOR PROTEIN NARX-RELATED"/>
    <property type="match status" value="1"/>
</dbReference>
<feature type="domain" description="Histidine kinase" evidence="5">
    <location>
        <begin position="897"/>
        <end position="992"/>
    </location>
</feature>
<gene>
    <name evidence="6" type="ORF">DSM104443_02359</name>
</gene>
<dbReference type="GO" id="GO:0016020">
    <property type="term" value="C:membrane"/>
    <property type="evidence" value="ECO:0007669"/>
    <property type="project" value="InterPro"/>
</dbReference>
<dbReference type="GO" id="GO:0000155">
    <property type="term" value="F:phosphorelay sensor kinase activity"/>
    <property type="evidence" value="ECO:0007669"/>
    <property type="project" value="InterPro"/>
</dbReference>
<dbReference type="AlphaFoldDB" id="A0A6M4GVS2"/>
<dbReference type="Pfam" id="PF07495">
    <property type="entry name" value="Y_Y_Y"/>
    <property type="match status" value="1"/>
</dbReference>
<keyword evidence="7" id="KW-1185">Reference proteome</keyword>
<evidence type="ECO:0000259" key="5">
    <source>
        <dbReference type="PROSITE" id="PS50109"/>
    </source>
</evidence>
<keyword evidence="2" id="KW-0418">Kinase</keyword>
<dbReference type="InterPro" id="IPR011712">
    <property type="entry name" value="Sig_transdc_His_kin_sub3_dim/P"/>
</dbReference>
<dbReference type="EMBL" id="CP053069">
    <property type="protein sequence ID" value="QJR11286.1"/>
    <property type="molecule type" value="Genomic_DNA"/>
</dbReference>
<dbReference type="InterPro" id="IPR036890">
    <property type="entry name" value="HATPase_C_sf"/>
</dbReference>
<dbReference type="SUPFAM" id="SSF63829">
    <property type="entry name" value="Calcium-dependent phosphotriesterase"/>
    <property type="match status" value="3"/>
</dbReference>
<dbReference type="Pfam" id="PF02518">
    <property type="entry name" value="HATPase_c"/>
    <property type="match status" value="1"/>
</dbReference>
<dbReference type="PROSITE" id="PS50109">
    <property type="entry name" value="HIS_KIN"/>
    <property type="match status" value="1"/>
</dbReference>
<reference evidence="6 7" key="1">
    <citation type="submission" date="2020-04" db="EMBL/GenBank/DDBJ databases">
        <title>Usitatibacter rugosus gen. nov., sp. nov. and Usitatibacter palustris sp. nov., novel members of Usitatibacteraceae fam. nov. within the order Nitrosomonadales isolated from soil.</title>
        <authorList>
            <person name="Huber K.J."/>
            <person name="Neumann-Schaal M."/>
            <person name="Geppert A."/>
            <person name="Luckner M."/>
            <person name="Wanner G."/>
            <person name="Overmann J."/>
        </authorList>
    </citation>
    <scope>NUCLEOTIDE SEQUENCE [LARGE SCALE GENOMIC DNA]</scope>
    <source>
        <strain evidence="6 7">0125_3</strain>
    </source>
</reference>
<dbReference type="InterPro" id="IPR005467">
    <property type="entry name" value="His_kinase_dom"/>
</dbReference>
<dbReference type="SUPFAM" id="SSF55874">
    <property type="entry name" value="ATPase domain of HSP90 chaperone/DNA topoisomerase II/histidine kinase"/>
    <property type="match status" value="1"/>
</dbReference>
<evidence type="ECO:0000256" key="1">
    <source>
        <dbReference type="ARBA" id="ARBA00022679"/>
    </source>
</evidence>
<evidence type="ECO:0000313" key="6">
    <source>
        <dbReference type="EMBL" id="QJR11286.1"/>
    </source>
</evidence>
<dbReference type="Pfam" id="PF07730">
    <property type="entry name" value="HisKA_3"/>
    <property type="match status" value="1"/>
</dbReference>
<dbReference type="KEGG" id="uru:DSM104443_02359"/>
<dbReference type="RefSeq" id="WP_171092515.1">
    <property type="nucleotide sequence ID" value="NZ_CP053069.1"/>
</dbReference>
<dbReference type="InterPro" id="IPR011123">
    <property type="entry name" value="Y_Y_Y"/>
</dbReference>
<dbReference type="Gene3D" id="2.130.10.10">
    <property type="entry name" value="YVTN repeat-like/Quinoprotein amine dehydrogenase"/>
    <property type="match status" value="3"/>
</dbReference>
<dbReference type="CDD" id="cd16917">
    <property type="entry name" value="HATPase_UhpB-NarQ-NarX-like"/>
    <property type="match status" value="1"/>
</dbReference>
<keyword evidence="1" id="KW-0808">Transferase</keyword>
<evidence type="ECO:0000256" key="3">
    <source>
        <dbReference type="ARBA" id="ARBA00023012"/>
    </source>
</evidence>
<accession>A0A6M4GVS2</accession>
<evidence type="ECO:0000313" key="7">
    <source>
        <dbReference type="Proteomes" id="UP000501534"/>
    </source>
</evidence>
<protein>
    <recommendedName>
        <fullName evidence="5">Histidine kinase domain-containing protein</fullName>
    </recommendedName>
</protein>
<dbReference type="InterPro" id="IPR003594">
    <property type="entry name" value="HATPase_dom"/>
</dbReference>
<organism evidence="6 7">
    <name type="scientific">Usitatibacter rugosus</name>
    <dbReference type="NCBI Taxonomy" id="2732067"/>
    <lineage>
        <taxon>Bacteria</taxon>
        <taxon>Pseudomonadati</taxon>
        <taxon>Pseudomonadota</taxon>
        <taxon>Betaproteobacteria</taxon>
        <taxon>Nitrosomonadales</taxon>
        <taxon>Usitatibacteraceae</taxon>
        <taxon>Usitatibacter</taxon>
    </lineage>
</organism>
<evidence type="ECO:0000256" key="4">
    <source>
        <dbReference type="SAM" id="SignalP"/>
    </source>
</evidence>
<dbReference type="Pfam" id="PF07494">
    <property type="entry name" value="Reg_prop"/>
    <property type="match status" value="3"/>
</dbReference>
<dbReference type="GO" id="GO:0046983">
    <property type="term" value="F:protein dimerization activity"/>
    <property type="evidence" value="ECO:0007669"/>
    <property type="project" value="InterPro"/>
</dbReference>
<dbReference type="Gene3D" id="2.60.40.10">
    <property type="entry name" value="Immunoglobulins"/>
    <property type="match status" value="1"/>
</dbReference>
<name>A0A6M4GVS2_9PROT</name>
<dbReference type="InterPro" id="IPR050482">
    <property type="entry name" value="Sensor_HK_TwoCompSys"/>
</dbReference>
<keyword evidence="4" id="KW-0732">Signal</keyword>
<dbReference type="SMART" id="SM00387">
    <property type="entry name" value="HATPase_c"/>
    <property type="match status" value="1"/>
</dbReference>
<keyword evidence="3" id="KW-0902">Two-component regulatory system</keyword>
<dbReference type="Proteomes" id="UP000501534">
    <property type="component" value="Chromosome"/>
</dbReference>
<dbReference type="PANTHER" id="PTHR24421:SF62">
    <property type="entry name" value="SENSORY TRANSDUCTION HISTIDINE KINASE"/>
    <property type="match status" value="1"/>
</dbReference>
<evidence type="ECO:0000256" key="2">
    <source>
        <dbReference type="ARBA" id="ARBA00022777"/>
    </source>
</evidence>
<dbReference type="InterPro" id="IPR015943">
    <property type="entry name" value="WD40/YVTN_repeat-like_dom_sf"/>
</dbReference>
<proteinExistence type="predicted"/>
<dbReference type="Gene3D" id="3.30.565.10">
    <property type="entry name" value="Histidine kinase-like ATPase, C-terminal domain"/>
    <property type="match status" value="1"/>
</dbReference>
<sequence length="1014" mass="111450">MIVTALRFLALLVAGMALWPVPAWALDPRLEVTQYGHSVWKGVERLGRGRIDSIAQTTDGYLWLGTSSGLIRFDGVRGVPWRPPVGTLPDNRARALLGTRDGALWIATSRGLAIWKDSQLVTPGQFDGSIVNALLEDPDGTVWVAGSTKANSALLCAFRATQPVECHGSDGRFGRVIASLYRDRDGALWIGGRDRVWKWKGQREEAYDLPHPIMALRTLTETANGAMLVGTNRALLKLANGKVEPFPLPEEIEGQGVMSLLRDREGALWLGVADFGLVHIFEDRTDVFRVAEGLSGDFVLDMFEDREGNVWISTHTALNRFREATETVYSRAQGLGGRVLSVLQAKDGVIWTSTSDGLYRLDRGRFEKVAPTRSSALFEDPLDRIWAAAPTERGYVKDGRFVPAELESGGPVDAAVQDAKGNLWFAQRRAGLLRMPASGKIERVGWPAAGEDAIVSSLAVDPSGDALWIGQASGQVSKRVDDNVQPMFSLQGTAENRRVLHLRVEPDGSVWMSSRAGLWQFRNGALRRMAIAGLPCNSTYWSLAKGDSVWVYTTCGLVELDGKDVAAWSVTADVEANKVPMQSFRDRIVMQRTRIPVGQLPQTTIFTPKAVQARDGRIWIAGIDGLYVVDPTRRKAVDVRLPVHVEKLVSDGVPYSPTQALRLPPQQRDVAIEYTALAFAAPEKLRFRHKLEGRDAEWQAVGDRRVASYTDLPPGSYRFIVSAAGENGVWSKEESAIEFAIAPAWWQTLEFRAACVAAFVLLMFGLYRLRVASLARQMNATLEARVNERLRISRDLHDTLLQSFQGLLLRFQTALQLWPSPEGRDVLVKAIDQTAAAVTEGRDAVHGLRVSATEANDLAEAIRSLAQSLATEYGPQRVTDLRVEVQGSLRALHPILRDELFRIAGEAMRNAFRHAGATRIEVETRYDERELCLRVRDNGKGMDPAVMAHGGREGHFGLHGMRERAKDIGGTLAVWSGEGTGTEVELKIPARQAYALQPPAGLAVPISLSGHGAT</sequence>
<feature type="signal peptide" evidence="4">
    <location>
        <begin position="1"/>
        <end position="25"/>
    </location>
</feature>